<dbReference type="Proteomes" id="UP000031977">
    <property type="component" value="Unassembled WGS sequence"/>
</dbReference>
<keyword evidence="3" id="KW-1185">Reference proteome</keyword>
<evidence type="ECO:0000259" key="1">
    <source>
        <dbReference type="Pfam" id="PF00534"/>
    </source>
</evidence>
<dbReference type="AlphaFoldDB" id="A0A0C3I544"/>
<dbReference type="Pfam" id="PF00534">
    <property type="entry name" value="Glycos_transf_1"/>
    <property type="match status" value="1"/>
</dbReference>
<dbReference type="GO" id="GO:0016757">
    <property type="term" value="F:glycosyltransferase activity"/>
    <property type="evidence" value="ECO:0007669"/>
    <property type="project" value="InterPro"/>
</dbReference>
<dbReference type="CDD" id="cd03794">
    <property type="entry name" value="GT4_WbuB-like"/>
    <property type="match status" value="1"/>
</dbReference>
<evidence type="ECO:0000313" key="2">
    <source>
        <dbReference type="EMBL" id="KIN10135.1"/>
    </source>
</evidence>
<dbReference type="OrthoDB" id="9787293at2"/>
<dbReference type="InterPro" id="IPR001296">
    <property type="entry name" value="Glyco_trans_1"/>
</dbReference>
<dbReference type="GO" id="GO:1901135">
    <property type="term" value="P:carbohydrate derivative metabolic process"/>
    <property type="evidence" value="ECO:0007669"/>
    <property type="project" value="UniProtKB-ARBA"/>
</dbReference>
<accession>A0A0C3I544</accession>
<proteinExistence type="predicted"/>
<dbReference type="SUPFAM" id="SSF53756">
    <property type="entry name" value="UDP-Glycosyltransferase/glycogen phosphorylase"/>
    <property type="match status" value="1"/>
</dbReference>
<evidence type="ECO:0000313" key="3">
    <source>
        <dbReference type="Proteomes" id="UP000031977"/>
    </source>
</evidence>
<dbReference type="PANTHER" id="PTHR12526:SF609">
    <property type="entry name" value="LIPOPOLYSACCHARIDE BIOSYNTHESIS PROTEIN"/>
    <property type="match status" value="1"/>
</dbReference>
<reference evidence="2 3" key="1">
    <citation type="submission" date="2015-01" db="EMBL/GenBank/DDBJ databases">
        <title>Draft genome of Vibrio mytili type strain CAIM 528.</title>
        <authorList>
            <person name="Gonzalez-Castillo A."/>
            <person name="Gomez-Gil B."/>
            <person name="Enciso-Ibarra J."/>
        </authorList>
    </citation>
    <scope>NUCLEOTIDE SEQUENCE [LARGE SCALE GENOMIC DNA]</scope>
    <source>
        <strain evidence="2 3">CAIM 528</strain>
    </source>
</reference>
<dbReference type="Gene3D" id="3.40.50.2000">
    <property type="entry name" value="Glycogen Phosphorylase B"/>
    <property type="match status" value="2"/>
</dbReference>
<protein>
    <submittedName>
        <fullName evidence="2">Glycosyl transferase</fullName>
    </submittedName>
</protein>
<dbReference type="STRING" id="50718.SU60_14795"/>
<comment type="caution">
    <text evidence="2">The sequence shown here is derived from an EMBL/GenBank/DDBJ whole genome shotgun (WGS) entry which is preliminary data.</text>
</comment>
<gene>
    <name evidence="2" type="ORF">SU60_14795</name>
</gene>
<dbReference type="RefSeq" id="WP_041156192.1">
    <property type="nucleotide sequence ID" value="NZ_CBCRVP010000014.1"/>
</dbReference>
<feature type="domain" description="Glycosyl transferase family 1" evidence="1">
    <location>
        <begin position="208"/>
        <end position="376"/>
    </location>
</feature>
<dbReference type="PANTHER" id="PTHR12526">
    <property type="entry name" value="GLYCOSYLTRANSFERASE"/>
    <property type="match status" value="1"/>
</dbReference>
<sequence>MHFAFIIDDYLPHSTRVGAKMYHELACYYISLGHEVTVITPNDKQSDKLVKCTIDGVSVWSFASGAIKDVPKVKRAVNETLLSFRAWRAIANEVKPDTFDGIVYYSPSIFFGRLVSKLKSRCQCRSYLVLRDLFPQWVIDAGMIKQGSLIEKYFRAFESLSYAQADTIGLMSKKNQSLFEQLTENSFSTEVLRNWAALTPHTLTSDNRSIRKKLNLGNKVIYFYGGNIGHAQDMPNLMRLVKSMSQYDDAHFLFVGQGDEVNLINELAVKWELDNFTYLPSVSQAEFKDILADIDIGLFSLSIQHTAHNFPGKLLGYMVQSIPILGSVNQGNDLANIVNDNNAGMISVNGEDDVLFRNAVALYSDIELRKSIGRNAFSLLELEFSVQSAGNTILEKLKGQHESI</sequence>
<keyword evidence="2" id="KW-0808">Transferase</keyword>
<organism evidence="2 3">
    <name type="scientific">Vibrio mytili</name>
    <dbReference type="NCBI Taxonomy" id="50718"/>
    <lineage>
        <taxon>Bacteria</taxon>
        <taxon>Pseudomonadati</taxon>
        <taxon>Pseudomonadota</taxon>
        <taxon>Gammaproteobacteria</taxon>
        <taxon>Vibrionales</taxon>
        <taxon>Vibrionaceae</taxon>
        <taxon>Vibrio</taxon>
    </lineage>
</organism>
<dbReference type="EMBL" id="JXOK01000058">
    <property type="protein sequence ID" value="KIN10135.1"/>
    <property type="molecule type" value="Genomic_DNA"/>
</dbReference>
<name>A0A0C3I544_9VIBR</name>